<name>A0AAD9X6K3_9ROSI</name>
<evidence type="ECO:0000313" key="3">
    <source>
        <dbReference type="Proteomes" id="UP001280121"/>
    </source>
</evidence>
<dbReference type="EMBL" id="JANJYI010000004">
    <property type="protein sequence ID" value="KAK2653676.1"/>
    <property type="molecule type" value="Genomic_DNA"/>
</dbReference>
<keyword evidence="3" id="KW-1185">Reference proteome</keyword>
<feature type="region of interest" description="Disordered" evidence="1">
    <location>
        <begin position="136"/>
        <end position="166"/>
    </location>
</feature>
<dbReference type="InterPro" id="IPR053098">
    <property type="entry name" value="Petuviruses_polyprotein"/>
</dbReference>
<sequence>MSFRYHALGGINDETLRQVYLNSLPTELQGELQRIIELSGRGLRDITLGEIHMFTHTALDELCATQRVWAKMIKEGRKYDRYCKLPPTYHLKCNSTEHCNCRANRQVAEEILSDADIESFFSEQEDVNQLTSFMVQDSDDSSTSSEQTGYTDPDSPSEVYQATSNGSSGTQVKIQILKIKYSKPVPVIAYFDTGAHSSMMNPNVLPQKPGKKRKMSF</sequence>
<dbReference type="AlphaFoldDB" id="A0AAD9X6K3"/>
<reference evidence="2" key="1">
    <citation type="journal article" date="2023" name="Plant J.">
        <title>Genome sequences and population genomics provide insights into the demographic history, inbreeding, and mutation load of two 'living fossil' tree species of Dipteronia.</title>
        <authorList>
            <person name="Feng Y."/>
            <person name="Comes H.P."/>
            <person name="Chen J."/>
            <person name="Zhu S."/>
            <person name="Lu R."/>
            <person name="Zhang X."/>
            <person name="Li P."/>
            <person name="Qiu J."/>
            <person name="Olsen K.M."/>
            <person name="Qiu Y."/>
        </authorList>
    </citation>
    <scope>NUCLEOTIDE SEQUENCE</scope>
    <source>
        <strain evidence="2">KIB01</strain>
    </source>
</reference>
<dbReference type="PANTHER" id="PTHR48435">
    <property type="entry name" value="POLYPROTEIN"/>
    <property type="match status" value="1"/>
</dbReference>
<dbReference type="Proteomes" id="UP001280121">
    <property type="component" value="Unassembled WGS sequence"/>
</dbReference>
<evidence type="ECO:0000256" key="1">
    <source>
        <dbReference type="SAM" id="MobiDB-lite"/>
    </source>
</evidence>
<dbReference type="PANTHER" id="PTHR48435:SF1">
    <property type="entry name" value="POLYPROTEIN"/>
    <property type="match status" value="1"/>
</dbReference>
<proteinExistence type="predicted"/>
<accession>A0AAD9X6K3</accession>
<gene>
    <name evidence="2" type="ORF">Ddye_013532</name>
</gene>
<evidence type="ECO:0000313" key="2">
    <source>
        <dbReference type="EMBL" id="KAK2653676.1"/>
    </source>
</evidence>
<protein>
    <submittedName>
        <fullName evidence="2">Uncharacterized protein</fullName>
    </submittedName>
</protein>
<comment type="caution">
    <text evidence="2">The sequence shown here is derived from an EMBL/GenBank/DDBJ whole genome shotgun (WGS) entry which is preliminary data.</text>
</comment>
<feature type="region of interest" description="Disordered" evidence="1">
    <location>
        <begin position="198"/>
        <end position="217"/>
    </location>
</feature>
<organism evidence="2 3">
    <name type="scientific">Dipteronia dyeriana</name>
    <dbReference type="NCBI Taxonomy" id="168575"/>
    <lineage>
        <taxon>Eukaryota</taxon>
        <taxon>Viridiplantae</taxon>
        <taxon>Streptophyta</taxon>
        <taxon>Embryophyta</taxon>
        <taxon>Tracheophyta</taxon>
        <taxon>Spermatophyta</taxon>
        <taxon>Magnoliopsida</taxon>
        <taxon>eudicotyledons</taxon>
        <taxon>Gunneridae</taxon>
        <taxon>Pentapetalae</taxon>
        <taxon>rosids</taxon>
        <taxon>malvids</taxon>
        <taxon>Sapindales</taxon>
        <taxon>Sapindaceae</taxon>
        <taxon>Hippocastanoideae</taxon>
        <taxon>Acereae</taxon>
        <taxon>Dipteronia</taxon>
    </lineage>
</organism>